<evidence type="ECO:0000256" key="9">
    <source>
        <dbReference type="ARBA" id="ARBA00032380"/>
    </source>
</evidence>
<dbReference type="PROSITE" id="PS00444">
    <property type="entry name" value="POLYPRENYL_SYNTHASE_2"/>
    <property type="match status" value="1"/>
</dbReference>
<dbReference type="InterPro" id="IPR033749">
    <property type="entry name" value="Polyprenyl_synt_CS"/>
</dbReference>
<dbReference type="FunFam" id="1.10.600.10:FF:000001">
    <property type="entry name" value="Geranylgeranyl diphosphate synthase"/>
    <property type="match status" value="1"/>
</dbReference>
<comment type="catalytic activity">
    <reaction evidence="11">
        <text>isopentenyl diphosphate + (2E)-geranyl diphosphate = (2E,6E)-farnesyl diphosphate + diphosphate</text>
        <dbReference type="Rhea" id="RHEA:19361"/>
        <dbReference type="ChEBI" id="CHEBI:33019"/>
        <dbReference type="ChEBI" id="CHEBI:58057"/>
        <dbReference type="ChEBI" id="CHEBI:128769"/>
        <dbReference type="ChEBI" id="CHEBI:175763"/>
        <dbReference type="EC" id="2.5.1.10"/>
    </reaction>
</comment>
<dbReference type="RefSeq" id="WP_071315494.1">
    <property type="nucleotide sequence ID" value="NZ_CP063356.2"/>
</dbReference>
<dbReference type="SUPFAM" id="SSF48576">
    <property type="entry name" value="Terpenoid synthases"/>
    <property type="match status" value="1"/>
</dbReference>
<evidence type="ECO:0000256" key="8">
    <source>
        <dbReference type="ARBA" id="ARBA00023229"/>
    </source>
</evidence>
<dbReference type="Gene3D" id="1.10.600.10">
    <property type="entry name" value="Farnesyl Diphosphate Synthase"/>
    <property type="match status" value="1"/>
</dbReference>
<name>A0A1S2MF05_9BACI</name>
<keyword evidence="7" id="KW-0460">Magnesium</keyword>
<comment type="cofactor">
    <cofactor evidence="1">
        <name>Mg(2+)</name>
        <dbReference type="ChEBI" id="CHEBI:18420"/>
    </cofactor>
</comment>
<dbReference type="InterPro" id="IPR000092">
    <property type="entry name" value="Polyprenyl_synt"/>
</dbReference>
<comment type="similarity">
    <text evidence="2 12">Belongs to the FPP/GGPP synthase family.</text>
</comment>
<evidence type="ECO:0000256" key="4">
    <source>
        <dbReference type="ARBA" id="ARBA00015100"/>
    </source>
</evidence>
<dbReference type="NCBIfam" id="NF045485">
    <property type="entry name" value="FPPsyn"/>
    <property type="match status" value="1"/>
</dbReference>
<dbReference type="EMBL" id="LQXD01000002">
    <property type="protein sequence ID" value="OIJ23291.1"/>
    <property type="molecule type" value="Genomic_DNA"/>
</dbReference>
<evidence type="ECO:0000256" key="3">
    <source>
        <dbReference type="ARBA" id="ARBA00012439"/>
    </source>
</evidence>
<keyword evidence="5 12" id="KW-0808">Transferase</keyword>
<evidence type="ECO:0000256" key="10">
    <source>
        <dbReference type="ARBA" id="ARBA00032873"/>
    </source>
</evidence>
<evidence type="ECO:0000256" key="5">
    <source>
        <dbReference type="ARBA" id="ARBA00022679"/>
    </source>
</evidence>
<dbReference type="PANTHER" id="PTHR43281">
    <property type="entry name" value="FARNESYL DIPHOSPHATE SYNTHASE"/>
    <property type="match status" value="1"/>
</dbReference>
<comment type="caution">
    <text evidence="13">The sequence shown here is derived from an EMBL/GenBank/DDBJ whole genome shotgun (WGS) entry which is preliminary data.</text>
</comment>
<dbReference type="CDD" id="cd00685">
    <property type="entry name" value="Trans_IPPS_HT"/>
    <property type="match status" value="1"/>
</dbReference>
<dbReference type="EC" id="2.5.1.10" evidence="3"/>
<dbReference type="SFLD" id="SFLDG01017">
    <property type="entry name" value="Polyprenyl_Transferase_Like"/>
    <property type="match status" value="1"/>
</dbReference>
<dbReference type="Pfam" id="PF00348">
    <property type="entry name" value="polyprenyl_synt"/>
    <property type="match status" value="1"/>
</dbReference>
<dbReference type="GO" id="GO:0004337">
    <property type="term" value="F:(2E,6E)-farnesyl diphosphate synthase activity"/>
    <property type="evidence" value="ECO:0007669"/>
    <property type="project" value="UniProtKB-EC"/>
</dbReference>
<evidence type="ECO:0000313" key="13">
    <source>
        <dbReference type="EMBL" id="OIJ23291.1"/>
    </source>
</evidence>
<reference evidence="13" key="1">
    <citation type="submission" date="2016-10" db="EMBL/GenBank/DDBJ databases">
        <title>Draft genome sequences of four alkaliphilic bacteria belonging to the Anaerobacillus genus.</title>
        <authorList>
            <person name="Bassil N.M."/>
            <person name="Lloyd J.R."/>
        </authorList>
    </citation>
    <scope>NUCLEOTIDE SEQUENCE [LARGE SCALE GENOMIC DNA]</scope>
    <source>
        <strain evidence="13">NB2006</strain>
    </source>
</reference>
<dbReference type="PANTHER" id="PTHR43281:SF1">
    <property type="entry name" value="FARNESYL DIPHOSPHATE SYNTHASE"/>
    <property type="match status" value="1"/>
</dbReference>
<evidence type="ECO:0000256" key="11">
    <source>
        <dbReference type="ARBA" id="ARBA00049399"/>
    </source>
</evidence>
<dbReference type="PROSITE" id="PS00723">
    <property type="entry name" value="POLYPRENYL_SYNTHASE_1"/>
    <property type="match status" value="1"/>
</dbReference>
<accession>A0A1S2MF05</accession>
<keyword evidence="8" id="KW-0414">Isoprene biosynthesis</keyword>
<sequence length="297" mass="32803">MTKLTLSSFVNGRKSLLEQRLTDYVLQLEIPTQLQESMIYSLQAGGKRLRPMLLFATVEGFGESFQESLPVACALEMIHTYSLIHDDLPAMDNDDLRRGKPTNHKVFGEATAILAGDALLTFAFQVIATMSETSVDSSQKLRLIVELAKAAGPQGMVGGQAADMEGENKQLTLSELEYIHHHKTGDLLSYAIIAGAILAKASEKDVENLRFFAKHLGLAFQIKDDILDIEGSEENLGKPVGSDISNEKSTYPKLLGLDGAKNKLDNHISLAKEYLYNVSINSEKLELLVDYIMNRDR</sequence>
<organism evidence="13">
    <name type="scientific">Anaerobacillus isosaccharinicus</name>
    <dbReference type="NCBI Taxonomy" id="1532552"/>
    <lineage>
        <taxon>Bacteria</taxon>
        <taxon>Bacillati</taxon>
        <taxon>Bacillota</taxon>
        <taxon>Bacilli</taxon>
        <taxon>Bacillales</taxon>
        <taxon>Bacillaceae</taxon>
        <taxon>Anaerobacillus</taxon>
    </lineage>
</organism>
<dbReference type="InterPro" id="IPR008949">
    <property type="entry name" value="Isoprenoid_synthase_dom_sf"/>
</dbReference>
<dbReference type="GO" id="GO:0016114">
    <property type="term" value="P:terpenoid biosynthetic process"/>
    <property type="evidence" value="ECO:0007669"/>
    <property type="project" value="UniProtKB-ARBA"/>
</dbReference>
<protein>
    <recommendedName>
        <fullName evidence="4">Farnesyl diphosphate synthase</fullName>
        <ecNumber evidence="3">2.5.1.10</ecNumber>
    </recommendedName>
    <alternativeName>
        <fullName evidence="10">(2E,6E)-farnesyl diphosphate synthase</fullName>
    </alternativeName>
    <alternativeName>
        <fullName evidence="9">Geranyltranstransferase</fullName>
    </alternativeName>
</protein>
<dbReference type="GO" id="GO:0005737">
    <property type="term" value="C:cytoplasm"/>
    <property type="evidence" value="ECO:0007669"/>
    <property type="project" value="UniProtKB-ARBA"/>
</dbReference>
<dbReference type="SFLD" id="SFLDS00005">
    <property type="entry name" value="Isoprenoid_Synthase_Type_I"/>
    <property type="match status" value="1"/>
</dbReference>
<dbReference type="AlphaFoldDB" id="A0A1S2MF05"/>
<dbReference type="GO" id="GO:0046872">
    <property type="term" value="F:metal ion binding"/>
    <property type="evidence" value="ECO:0007669"/>
    <property type="project" value="UniProtKB-KW"/>
</dbReference>
<dbReference type="InterPro" id="IPR053378">
    <property type="entry name" value="Prenyl_diphosphate_synthase"/>
</dbReference>
<evidence type="ECO:0000256" key="7">
    <source>
        <dbReference type="ARBA" id="ARBA00022842"/>
    </source>
</evidence>
<evidence type="ECO:0000256" key="12">
    <source>
        <dbReference type="RuleBase" id="RU004466"/>
    </source>
</evidence>
<keyword evidence="6" id="KW-0479">Metal-binding</keyword>
<evidence type="ECO:0000256" key="1">
    <source>
        <dbReference type="ARBA" id="ARBA00001946"/>
    </source>
</evidence>
<proteinExistence type="inferred from homology"/>
<evidence type="ECO:0000256" key="2">
    <source>
        <dbReference type="ARBA" id="ARBA00006706"/>
    </source>
</evidence>
<gene>
    <name evidence="13" type="ORF">AWH56_01505</name>
</gene>
<evidence type="ECO:0000256" key="6">
    <source>
        <dbReference type="ARBA" id="ARBA00022723"/>
    </source>
</evidence>